<dbReference type="Proteomes" id="UP000822688">
    <property type="component" value="Chromosome V"/>
</dbReference>
<dbReference type="PANTHER" id="PTHR21446">
    <property type="entry name" value="DUF3504 DOMAIN-CONTAINING PROTEIN"/>
    <property type="match status" value="1"/>
</dbReference>
<comment type="caution">
    <text evidence="1">The sequence shown here is derived from an EMBL/GenBank/DDBJ whole genome shotgun (WGS) entry which is preliminary data.</text>
</comment>
<dbReference type="AlphaFoldDB" id="A0A8T0HM58"/>
<evidence type="ECO:0000313" key="2">
    <source>
        <dbReference type="Proteomes" id="UP000822688"/>
    </source>
</evidence>
<organism evidence="1 2">
    <name type="scientific">Ceratodon purpureus</name>
    <name type="common">Fire moss</name>
    <name type="synonym">Dicranum purpureum</name>
    <dbReference type="NCBI Taxonomy" id="3225"/>
    <lineage>
        <taxon>Eukaryota</taxon>
        <taxon>Viridiplantae</taxon>
        <taxon>Streptophyta</taxon>
        <taxon>Embryophyta</taxon>
        <taxon>Bryophyta</taxon>
        <taxon>Bryophytina</taxon>
        <taxon>Bryopsida</taxon>
        <taxon>Dicranidae</taxon>
        <taxon>Pseudoditrichales</taxon>
        <taxon>Ditrichaceae</taxon>
        <taxon>Ceratodon</taxon>
    </lineage>
</organism>
<dbReference type="EMBL" id="CM026426">
    <property type="protein sequence ID" value="KAG0571738.1"/>
    <property type="molecule type" value="Genomic_DNA"/>
</dbReference>
<name>A0A8T0HM58_CERPU</name>
<accession>A0A8T0HM58</accession>
<protein>
    <submittedName>
        <fullName evidence="1">Uncharacterized protein</fullName>
    </submittedName>
</protein>
<dbReference type="InterPro" id="IPR052787">
    <property type="entry name" value="MAVS"/>
</dbReference>
<sequence>MSHGHETGLTFGERTCNSIRLSFFDLPLSELSEMLCKSFSMVCKLDGTLYPPAALMNIYMSFNRMICRKQDDRCNLTGVNETRFKITEHPLFMKTTRAVNSAMKKSRDGGVEIKRRKVESITYEEERRMLDHPDNQANFARGAQKRFAMFCFTIFLIRGNSELHGVKVEHFTVAVDPKGKCYLKYEEFGYATCFSHLYS</sequence>
<keyword evidence="2" id="KW-1185">Reference proteome</keyword>
<reference evidence="1" key="1">
    <citation type="submission" date="2020-06" db="EMBL/GenBank/DDBJ databases">
        <title>WGS assembly of Ceratodon purpureus strain R40.</title>
        <authorList>
            <person name="Carey S.B."/>
            <person name="Jenkins J."/>
            <person name="Shu S."/>
            <person name="Lovell J.T."/>
            <person name="Sreedasyam A."/>
            <person name="Maumus F."/>
            <person name="Tiley G.P."/>
            <person name="Fernandez-Pozo N."/>
            <person name="Barry K."/>
            <person name="Chen C."/>
            <person name="Wang M."/>
            <person name="Lipzen A."/>
            <person name="Daum C."/>
            <person name="Saski C.A."/>
            <person name="Payton A.C."/>
            <person name="Mcbreen J.C."/>
            <person name="Conrad R.E."/>
            <person name="Kollar L.M."/>
            <person name="Olsson S."/>
            <person name="Huttunen S."/>
            <person name="Landis J.B."/>
            <person name="Wickett N.J."/>
            <person name="Johnson M.G."/>
            <person name="Rensing S.A."/>
            <person name="Grimwood J."/>
            <person name="Schmutz J."/>
            <person name="Mcdaniel S.F."/>
        </authorList>
    </citation>
    <scope>NUCLEOTIDE SEQUENCE</scope>
    <source>
        <strain evidence="1">R40</strain>
    </source>
</reference>
<dbReference type="PANTHER" id="PTHR21446:SF12">
    <property type="entry name" value="POTASSIUM CHANNEL TETRAMERIZATION DOMAIN CONTAINING 1"/>
    <property type="match status" value="1"/>
</dbReference>
<evidence type="ECO:0000313" key="1">
    <source>
        <dbReference type="EMBL" id="KAG0571738.1"/>
    </source>
</evidence>
<gene>
    <name evidence="1" type="ORF">KC19_VG038500</name>
</gene>
<proteinExistence type="predicted"/>